<dbReference type="GO" id="GO:0009055">
    <property type="term" value="F:electron transfer activity"/>
    <property type="evidence" value="ECO:0007669"/>
    <property type="project" value="InterPro"/>
</dbReference>
<feature type="domain" description="DUF2231" evidence="4">
    <location>
        <begin position="163"/>
        <end position="288"/>
    </location>
</feature>
<dbReference type="OrthoDB" id="9809746at2"/>
<feature type="transmembrane region" description="Helical" evidence="1">
    <location>
        <begin position="168"/>
        <end position="188"/>
    </location>
</feature>
<keyword evidence="1" id="KW-1133">Transmembrane helix</keyword>
<feature type="chain" id="PRO_5022954879" evidence="2">
    <location>
        <begin position="24"/>
        <end position="330"/>
    </location>
</feature>
<dbReference type="SUPFAM" id="SSF46626">
    <property type="entry name" value="Cytochrome c"/>
    <property type="match status" value="1"/>
</dbReference>
<feature type="transmembrane region" description="Helical" evidence="1">
    <location>
        <begin position="234"/>
        <end position="254"/>
    </location>
</feature>
<reference evidence="5 6" key="1">
    <citation type="submission" date="2019-08" db="EMBL/GenBank/DDBJ databases">
        <title>Deep-cultivation of Planctomycetes and their phenomic and genomic characterization uncovers novel biology.</title>
        <authorList>
            <person name="Wiegand S."/>
            <person name="Jogler M."/>
            <person name="Boedeker C."/>
            <person name="Pinto D."/>
            <person name="Vollmers J."/>
            <person name="Rivas-Marin E."/>
            <person name="Kohn T."/>
            <person name="Peeters S.H."/>
            <person name="Heuer A."/>
            <person name="Rast P."/>
            <person name="Oberbeckmann S."/>
            <person name="Bunk B."/>
            <person name="Jeske O."/>
            <person name="Meyerdierks A."/>
            <person name="Storesund J.E."/>
            <person name="Kallscheuer N."/>
            <person name="Luecker S."/>
            <person name="Lage O.M."/>
            <person name="Pohl T."/>
            <person name="Merkel B.J."/>
            <person name="Hornburger P."/>
            <person name="Mueller R.-W."/>
            <person name="Bruemmer F."/>
            <person name="Labrenz M."/>
            <person name="Spormann A.M."/>
            <person name="Op den Camp H."/>
            <person name="Overmann J."/>
            <person name="Amann R."/>
            <person name="Jetten M.S.M."/>
            <person name="Mascher T."/>
            <person name="Medema M.H."/>
            <person name="Devos D.P."/>
            <person name="Kaster A.-K."/>
            <person name="Ovreas L."/>
            <person name="Rohde M."/>
            <person name="Galperin M.Y."/>
            <person name="Jogler C."/>
        </authorList>
    </citation>
    <scope>NUCLEOTIDE SEQUENCE [LARGE SCALE GENOMIC DNA]</scope>
    <source>
        <strain evidence="5 6">UC8</strain>
    </source>
</reference>
<dbReference type="Proteomes" id="UP000325286">
    <property type="component" value="Chromosome"/>
</dbReference>
<keyword evidence="2" id="KW-0732">Signal</keyword>
<proteinExistence type="predicted"/>
<feature type="transmembrane region" description="Helical" evidence="1">
    <location>
        <begin position="195"/>
        <end position="214"/>
    </location>
</feature>
<organism evidence="5 6">
    <name type="scientific">Roseimaritima ulvae</name>
    <dbReference type="NCBI Taxonomy" id="980254"/>
    <lineage>
        <taxon>Bacteria</taxon>
        <taxon>Pseudomonadati</taxon>
        <taxon>Planctomycetota</taxon>
        <taxon>Planctomycetia</taxon>
        <taxon>Pirellulales</taxon>
        <taxon>Pirellulaceae</taxon>
        <taxon>Roseimaritima</taxon>
    </lineage>
</organism>
<keyword evidence="1" id="KW-0812">Transmembrane</keyword>
<sequence precursor="true">MPTLIRLTTSVLVCLVSLCPALAEDDGPLDPDGRLVQFERDIAPIFRDHCLECHGPEAQKGDFRIDDPDNVSDYLEAGDVESSSLYIDYIVAFNEEERMPPPAHEKPLSVAQLALVHTWIMEGANWPEGVEIASLQITPEDVQETLSDPESLPARFWAFQGFFHPATVHFPIALLFVGGLFVILSLKWKSLGRQVPLTCLLLGAASSVVGWSFATQRGYASLYDPEKEIFWHRWGGSFVTVVAVVLALIAIRAIRTHNPRLDNIWKIGLVALAAMSGMVGHQGGELHYGAEFYPKAFQKLLGSEDSSASLSIVDHVDEPPPEAVDETPEA</sequence>
<dbReference type="Pfam" id="PF09990">
    <property type="entry name" value="DUF2231"/>
    <property type="match status" value="1"/>
</dbReference>
<dbReference type="AlphaFoldDB" id="A0A5B9QY23"/>
<dbReference type="InterPro" id="IPR011429">
    <property type="entry name" value="Cyt_c_Planctomycete-type"/>
</dbReference>
<dbReference type="InterPro" id="IPR019251">
    <property type="entry name" value="DUF2231_TM"/>
</dbReference>
<dbReference type="RefSeq" id="WP_068132890.1">
    <property type="nucleotide sequence ID" value="NZ_CP042914.1"/>
</dbReference>
<keyword evidence="6" id="KW-1185">Reference proteome</keyword>
<evidence type="ECO:0000313" key="6">
    <source>
        <dbReference type="Proteomes" id="UP000325286"/>
    </source>
</evidence>
<keyword evidence="1" id="KW-0472">Membrane</keyword>
<gene>
    <name evidence="5" type="ORF">UC8_49540</name>
</gene>
<dbReference type="Gene3D" id="1.10.760.10">
    <property type="entry name" value="Cytochrome c-like domain"/>
    <property type="match status" value="1"/>
</dbReference>
<evidence type="ECO:0000256" key="2">
    <source>
        <dbReference type="SAM" id="SignalP"/>
    </source>
</evidence>
<dbReference type="KEGG" id="rul:UC8_49540"/>
<dbReference type="PANTHER" id="PTHR35889">
    <property type="entry name" value="CYCLOINULO-OLIGOSACCHARIDE FRUCTANOTRANSFERASE-RELATED"/>
    <property type="match status" value="1"/>
</dbReference>
<evidence type="ECO:0000259" key="4">
    <source>
        <dbReference type="Pfam" id="PF09990"/>
    </source>
</evidence>
<accession>A0A5B9QY23</accession>
<protein>
    <submittedName>
        <fullName evidence="5">Planctomycete cytochrome C</fullName>
    </submittedName>
</protein>
<dbReference type="EMBL" id="CP042914">
    <property type="protein sequence ID" value="QEG42912.1"/>
    <property type="molecule type" value="Genomic_DNA"/>
</dbReference>
<dbReference type="Pfam" id="PF07635">
    <property type="entry name" value="PSCyt1"/>
    <property type="match status" value="1"/>
</dbReference>
<evidence type="ECO:0000259" key="3">
    <source>
        <dbReference type="Pfam" id="PF07635"/>
    </source>
</evidence>
<evidence type="ECO:0000256" key="1">
    <source>
        <dbReference type="SAM" id="Phobius"/>
    </source>
</evidence>
<evidence type="ECO:0000313" key="5">
    <source>
        <dbReference type="EMBL" id="QEG42912.1"/>
    </source>
</evidence>
<name>A0A5B9QY23_9BACT</name>
<feature type="signal peptide" evidence="2">
    <location>
        <begin position="1"/>
        <end position="23"/>
    </location>
</feature>
<dbReference type="PANTHER" id="PTHR35889:SF3">
    <property type="entry name" value="F-BOX DOMAIN-CONTAINING PROTEIN"/>
    <property type="match status" value="1"/>
</dbReference>
<dbReference type="GO" id="GO:0020037">
    <property type="term" value="F:heme binding"/>
    <property type="evidence" value="ECO:0007669"/>
    <property type="project" value="InterPro"/>
</dbReference>
<dbReference type="InterPro" id="IPR036909">
    <property type="entry name" value="Cyt_c-like_dom_sf"/>
</dbReference>
<feature type="domain" description="Cytochrome C Planctomycete-type" evidence="3">
    <location>
        <begin position="50"/>
        <end position="102"/>
    </location>
</feature>